<accession>A0A1Y1SFG0</accession>
<organism evidence="6 7">
    <name type="scientific">Oceanococcus atlanticus</name>
    <dbReference type="NCBI Taxonomy" id="1317117"/>
    <lineage>
        <taxon>Bacteria</taxon>
        <taxon>Pseudomonadati</taxon>
        <taxon>Pseudomonadota</taxon>
        <taxon>Gammaproteobacteria</taxon>
        <taxon>Chromatiales</taxon>
        <taxon>Oceanococcaceae</taxon>
        <taxon>Oceanococcus</taxon>
    </lineage>
</organism>
<evidence type="ECO:0000256" key="3">
    <source>
        <dbReference type="ARBA" id="ARBA00023125"/>
    </source>
</evidence>
<keyword evidence="2" id="KW-0805">Transcription regulation</keyword>
<dbReference type="InterPro" id="IPR000847">
    <property type="entry name" value="LysR_HTH_N"/>
</dbReference>
<evidence type="ECO:0000313" key="6">
    <source>
        <dbReference type="EMBL" id="ORE88397.1"/>
    </source>
</evidence>
<dbReference type="NCBIfam" id="NF009326">
    <property type="entry name" value="PRK12681.1"/>
    <property type="match status" value="1"/>
</dbReference>
<feature type="domain" description="HTH lysR-type" evidence="5">
    <location>
        <begin position="31"/>
        <end position="88"/>
    </location>
</feature>
<dbReference type="Pfam" id="PF00126">
    <property type="entry name" value="HTH_1"/>
    <property type="match status" value="1"/>
</dbReference>
<evidence type="ECO:0000256" key="2">
    <source>
        <dbReference type="ARBA" id="ARBA00023015"/>
    </source>
</evidence>
<keyword evidence="4" id="KW-0804">Transcription</keyword>
<dbReference type="GO" id="GO:0019344">
    <property type="term" value="P:cysteine biosynthetic process"/>
    <property type="evidence" value="ECO:0007669"/>
    <property type="project" value="TreeGrafter"/>
</dbReference>
<dbReference type="InterPro" id="IPR005119">
    <property type="entry name" value="LysR_subst-bd"/>
</dbReference>
<dbReference type="EMBL" id="AQQV01000001">
    <property type="protein sequence ID" value="ORE88397.1"/>
    <property type="molecule type" value="Genomic_DNA"/>
</dbReference>
<dbReference type="GO" id="GO:0000976">
    <property type="term" value="F:transcription cis-regulatory region binding"/>
    <property type="evidence" value="ECO:0007669"/>
    <property type="project" value="TreeGrafter"/>
</dbReference>
<keyword evidence="3" id="KW-0238">DNA-binding</keyword>
<comment type="caution">
    <text evidence="6">The sequence shown here is derived from an EMBL/GenBank/DDBJ whole genome shotgun (WGS) entry which is preliminary data.</text>
</comment>
<dbReference type="Pfam" id="PF03466">
    <property type="entry name" value="LysR_substrate"/>
    <property type="match status" value="1"/>
</dbReference>
<dbReference type="Gene3D" id="1.10.10.10">
    <property type="entry name" value="Winged helix-like DNA-binding domain superfamily/Winged helix DNA-binding domain"/>
    <property type="match status" value="1"/>
</dbReference>
<evidence type="ECO:0000256" key="1">
    <source>
        <dbReference type="ARBA" id="ARBA00009437"/>
    </source>
</evidence>
<dbReference type="CDD" id="cd08413">
    <property type="entry name" value="PBP2_CysB_like"/>
    <property type="match status" value="1"/>
</dbReference>
<evidence type="ECO:0000256" key="4">
    <source>
        <dbReference type="ARBA" id="ARBA00023163"/>
    </source>
</evidence>
<dbReference type="GO" id="GO:0003700">
    <property type="term" value="F:DNA-binding transcription factor activity"/>
    <property type="evidence" value="ECO:0007669"/>
    <property type="project" value="InterPro"/>
</dbReference>
<dbReference type="InterPro" id="IPR036388">
    <property type="entry name" value="WH-like_DNA-bd_sf"/>
</dbReference>
<keyword evidence="7" id="KW-1185">Reference proteome</keyword>
<dbReference type="Proteomes" id="UP000192342">
    <property type="component" value="Unassembled WGS sequence"/>
</dbReference>
<dbReference type="AlphaFoldDB" id="A0A1Y1SFG0"/>
<dbReference type="NCBIfam" id="NF009327">
    <property type="entry name" value="PRK12684.1"/>
    <property type="match status" value="1"/>
</dbReference>
<evidence type="ECO:0000259" key="5">
    <source>
        <dbReference type="PROSITE" id="PS50931"/>
    </source>
</evidence>
<dbReference type="InterPro" id="IPR036390">
    <property type="entry name" value="WH_DNA-bd_sf"/>
</dbReference>
<dbReference type="PANTHER" id="PTHR30126">
    <property type="entry name" value="HTH-TYPE TRANSCRIPTIONAL REGULATOR"/>
    <property type="match status" value="1"/>
</dbReference>
<dbReference type="PROSITE" id="PS50931">
    <property type="entry name" value="HTH_LYSR"/>
    <property type="match status" value="1"/>
</dbReference>
<dbReference type="SUPFAM" id="SSF46785">
    <property type="entry name" value="Winged helix' DNA-binding domain"/>
    <property type="match status" value="1"/>
</dbReference>
<reference evidence="6 7" key="1">
    <citation type="submission" date="2013-04" db="EMBL/GenBank/DDBJ databases">
        <title>Oceanococcus atlanticus 22II-S10r2 Genome Sequencing.</title>
        <authorList>
            <person name="Lai Q."/>
            <person name="Li G."/>
            <person name="Shao Z."/>
        </authorList>
    </citation>
    <scope>NUCLEOTIDE SEQUENCE [LARGE SCALE GENOMIC DNA]</scope>
    <source>
        <strain evidence="6 7">22II-S10r2</strain>
    </source>
</reference>
<protein>
    <submittedName>
        <fullName evidence="6">Transcriptional regulator CysB</fullName>
    </submittedName>
</protein>
<dbReference type="InterPro" id="IPR037423">
    <property type="entry name" value="CysB_PBP2"/>
</dbReference>
<dbReference type="PRINTS" id="PR00039">
    <property type="entry name" value="HTHLYSR"/>
</dbReference>
<comment type="similarity">
    <text evidence="1">Belongs to the LysR transcriptional regulatory family.</text>
</comment>
<dbReference type="PANTHER" id="PTHR30126:SF6">
    <property type="entry name" value="HTH-TYPE TRANSCRIPTIONAL REGULATOR CYSB-RELATED"/>
    <property type="match status" value="1"/>
</dbReference>
<dbReference type="Gene3D" id="3.40.190.10">
    <property type="entry name" value="Periplasmic binding protein-like II"/>
    <property type="match status" value="2"/>
</dbReference>
<gene>
    <name evidence="6" type="primary">cysB</name>
    <name evidence="6" type="ORF">ATO7_00940</name>
</gene>
<name>A0A1Y1SFG0_9GAMM</name>
<sequence>MLIIASLYASSRAISSDSQYTANDDNTDLRMKLRQLIYIREVARCNLNITTAAERLFTSQPGISKQIKQLEDELGVDIFARNGKHLANITPAGQRILEIAERVLGDTENIQRVAEEYRAADRGNLSIATTHTQARYALPGVVKEFKARYPDVALHLHQGSPPQIARLAANGEADFAIATEAMEHFDELVMLPCYHWNRCILVPPHHPLTHGSSVGLADLARHPIVTYTFGFTGRSKLDQAFTARGLKPNVVLTAVDADVIKTYVRLGLGIGIVANMAYDEELDKDLVKIDASHLFSQSTTHIGFRRGLFLRAYMYDFMHTFAPHLGREDINEIAAITDPAARRQRCAALMEALPRV</sequence>
<evidence type="ECO:0000313" key="7">
    <source>
        <dbReference type="Proteomes" id="UP000192342"/>
    </source>
</evidence>
<proteinExistence type="inferred from homology"/>
<dbReference type="SUPFAM" id="SSF53850">
    <property type="entry name" value="Periplasmic binding protein-like II"/>
    <property type="match status" value="1"/>
</dbReference>
<dbReference type="STRING" id="1317117.ATO7_00940"/>